<name>A0A8H9N2C5_VIBVL</name>
<dbReference type="Pfam" id="PF07963">
    <property type="entry name" value="N_methyl"/>
    <property type="match status" value="1"/>
</dbReference>
<proteinExistence type="predicted"/>
<reference evidence="2" key="2">
    <citation type="submission" date="2019-01" db="EMBL/GenBank/DDBJ databases">
        <authorList>
            <consortium name="NCBI Pathogen Detection Project"/>
        </authorList>
    </citation>
    <scope>NUCLEOTIDE SEQUENCE</scope>
    <source>
        <strain evidence="2">BCW_3452</strain>
    </source>
</reference>
<dbReference type="PROSITE" id="PS00409">
    <property type="entry name" value="PROKAR_NTER_METHYL"/>
    <property type="match status" value="1"/>
</dbReference>
<feature type="transmembrane region" description="Helical" evidence="1">
    <location>
        <begin position="20"/>
        <end position="47"/>
    </location>
</feature>
<reference evidence="2" key="1">
    <citation type="journal article" date="2018" name="Genome Biol.">
        <title>SKESA: strategic k-mer extension for scrupulous assemblies.</title>
        <authorList>
            <person name="Souvorov A."/>
            <person name="Agarwala R."/>
            <person name="Lipman D.J."/>
        </authorList>
    </citation>
    <scope>NUCLEOTIDE SEQUENCE</scope>
    <source>
        <strain evidence="2">BCW_3452</strain>
    </source>
</reference>
<keyword evidence="1" id="KW-1133">Transmembrane helix</keyword>
<protein>
    <submittedName>
        <fullName evidence="2">Type II secretion system protein</fullName>
    </submittedName>
</protein>
<gene>
    <name evidence="2" type="ORF">I7730_17375</name>
</gene>
<dbReference type="Proteomes" id="UP000863257">
    <property type="component" value="Unassembled WGS sequence"/>
</dbReference>
<accession>A0A8H9N2C5</accession>
<dbReference type="InterPro" id="IPR012902">
    <property type="entry name" value="N_methyl_site"/>
</dbReference>
<comment type="caution">
    <text evidence="2">The sequence shown here is derived from an EMBL/GenBank/DDBJ whole genome shotgun (WGS) entry which is preliminary data.</text>
</comment>
<sequence>MMLINLVLHSYFDTFLGRLMAKATGFTLIELVVTLVIIGIIAVTAAARFLDIQTDARIAVLQGARTALETANTQVYTKAILQNQESINAQLAPNIDLDGDGHPDLIGYFGLIKYVIPAQDLAGLDPKLTINKWYGVDNPAEPYFLIGFANKPVGPTHRCYVEVFYPASAGGDVTYQLQTAHC</sequence>
<dbReference type="SUPFAM" id="SSF54523">
    <property type="entry name" value="Pili subunits"/>
    <property type="match status" value="1"/>
</dbReference>
<evidence type="ECO:0000313" key="2">
    <source>
        <dbReference type="EMBL" id="HAS8541559.1"/>
    </source>
</evidence>
<keyword evidence="1" id="KW-0812">Transmembrane</keyword>
<dbReference type="AlphaFoldDB" id="A0A8H9N2C5"/>
<organism evidence="2">
    <name type="scientific">Vibrio vulnificus</name>
    <dbReference type="NCBI Taxonomy" id="672"/>
    <lineage>
        <taxon>Bacteria</taxon>
        <taxon>Pseudomonadati</taxon>
        <taxon>Pseudomonadota</taxon>
        <taxon>Gammaproteobacteria</taxon>
        <taxon>Vibrionales</taxon>
        <taxon>Vibrionaceae</taxon>
        <taxon>Vibrio</taxon>
    </lineage>
</organism>
<dbReference type="Gene3D" id="3.30.700.10">
    <property type="entry name" value="Glycoprotein, Type 4 Pilin"/>
    <property type="match status" value="1"/>
</dbReference>
<dbReference type="EMBL" id="DACRBY010000022">
    <property type="protein sequence ID" value="HAS8541559.1"/>
    <property type="molecule type" value="Genomic_DNA"/>
</dbReference>
<dbReference type="NCBIfam" id="TIGR02532">
    <property type="entry name" value="IV_pilin_GFxxxE"/>
    <property type="match status" value="1"/>
</dbReference>
<evidence type="ECO:0000256" key="1">
    <source>
        <dbReference type="SAM" id="Phobius"/>
    </source>
</evidence>
<dbReference type="InterPro" id="IPR045584">
    <property type="entry name" value="Pilin-like"/>
</dbReference>
<keyword evidence="1" id="KW-0472">Membrane</keyword>